<dbReference type="GeneID" id="120257989"/>
<proteinExistence type="predicted"/>
<keyword evidence="2" id="KW-1185">Reference proteome</keyword>
<feature type="non-terminal residue" evidence="3">
    <location>
        <position position="1"/>
    </location>
</feature>
<feature type="compositionally biased region" description="Gly residues" evidence="1">
    <location>
        <begin position="23"/>
        <end position="34"/>
    </location>
</feature>
<evidence type="ECO:0000256" key="1">
    <source>
        <dbReference type="SAM" id="MobiDB-lite"/>
    </source>
</evidence>
<feature type="compositionally biased region" description="Gly residues" evidence="1">
    <location>
        <begin position="42"/>
        <end position="58"/>
    </location>
</feature>
<dbReference type="GO" id="GO:0003723">
    <property type="term" value="F:RNA binding"/>
    <property type="evidence" value="ECO:0007669"/>
    <property type="project" value="TreeGrafter"/>
</dbReference>
<dbReference type="PANTHER" id="PTHR10335:SF0">
    <property type="entry name" value="RRNA 2'-O-METHYLTRANSFERASE FIBRILLARIN 1-RELATED"/>
    <property type="match status" value="1"/>
</dbReference>
<dbReference type="Proteomes" id="UP001515500">
    <property type="component" value="Chromosome 1"/>
</dbReference>
<dbReference type="GO" id="GO:0008649">
    <property type="term" value="F:rRNA methyltransferase activity"/>
    <property type="evidence" value="ECO:0007669"/>
    <property type="project" value="TreeGrafter"/>
</dbReference>
<dbReference type="GO" id="GO:0031428">
    <property type="term" value="C:box C/D methylation guide snoRNP complex"/>
    <property type="evidence" value="ECO:0007669"/>
    <property type="project" value="TreeGrafter"/>
</dbReference>
<dbReference type="PANTHER" id="PTHR10335">
    <property type="entry name" value="RRNA 2-O-METHYLTRANSFERASE FIBRILLARIN"/>
    <property type="match status" value="1"/>
</dbReference>
<dbReference type="AlphaFoldDB" id="A0AB40B1X2"/>
<gene>
    <name evidence="3" type="primary">LOC120257989</name>
</gene>
<dbReference type="RefSeq" id="XP_039121252.1">
    <property type="nucleotide sequence ID" value="XM_039265318.1"/>
</dbReference>
<dbReference type="GO" id="GO:0000494">
    <property type="term" value="P:box C/D sno(s)RNA 3'-end processing"/>
    <property type="evidence" value="ECO:0007669"/>
    <property type="project" value="TreeGrafter"/>
</dbReference>
<dbReference type="Gene3D" id="3.30.200.20">
    <property type="entry name" value="Phosphorylase Kinase, domain 1"/>
    <property type="match status" value="1"/>
</dbReference>
<evidence type="ECO:0000313" key="3">
    <source>
        <dbReference type="RefSeq" id="XP_039121252.1"/>
    </source>
</evidence>
<accession>A0AB40B1X2</accession>
<feature type="region of interest" description="Disordered" evidence="1">
    <location>
        <begin position="1"/>
        <end position="64"/>
    </location>
</feature>
<reference evidence="3" key="2">
    <citation type="submission" date="2025-08" db="UniProtKB">
        <authorList>
            <consortium name="RefSeq"/>
        </authorList>
    </citation>
    <scope>IDENTIFICATION</scope>
</reference>
<dbReference type="GO" id="GO:1990259">
    <property type="term" value="F:histone H2AQ104 methyltransferase activity"/>
    <property type="evidence" value="ECO:0007669"/>
    <property type="project" value="TreeGrafter"/>
</dbReference>
<feature type="compositionally biased region" description="Gly residues" evidence="1">
    <location>
        <begin position="1"/>
        <end position="15"/>
    </location>
</feature>
<organism evidence="2 3">
    <name type="scientific">Dioscorea cayennensis subsp. rotundata</name>
    <name type="common">White Guinea yam</name>
    <name type="synonym">Dioscorea rotundata</name>
    <dbReference type="NCBI Taxonomy" id="55577"/>
    <lineage>
        <taxon>Eukaryota</taxon>
        <taxon>Viridiplantae</taxon>
        <taxon>Streptophyta</taxon>
        <taxon>Embryophyta</taxon>
        <taxon>Tracheophyta</taxon>
        <taxon>Spermatophyta</taxon>
        <taxon>Magnoliopsida</taxon>
        <taxon>Liliopsida</taxon>
        <taxon>Dioscoreales</taxon>
        <taxon>Dioscoreaceae</taxon>
        <taxon>Dioscorea</taxon>
    </lineage>
</organism>
<evidence type="ECO:0000313" key="2">
    <source>
        <dbReference type="Proteomes" id="UP001515500"/>
    </source>
</evidence>
<dbReference type="GO" id="GO:0032040">
    <property type="term" value="C:small-subunit processome"/>
    <property type="evidence" value="ECO:0007669"/>
    <property type="project" value="TreeGrafter"/>
</dbReference>
<name>A0AB40B1X2_DIOCR</name>
<sequence length="105" mass="10442">CGGGRGGLEGRGGGRGRGRDGGSRGGLKGRGGGRGRGRDGGGRGGGRGRGGHGGGMEGGSRVVVEPHRHDGVFIAKGKEDTLCTRNLVSGESVQIQVSSSDSWRC</sequence>
<protein>
    <submittedName>
        <fullName evidence="3">rRNA 2'-O-methyltransferase fibrillarin-like</fullName>
    </submittedName>
</protein>
<reference evidence="2" key="1">
    <citation type="submission" date="2025-05" db="UniProtKB">
        <authorList>
            <consortium name="RefSeq"/>
        </authorList>
    </citation>
    <scope>NUCLEOTIDE SEQUENCE [LARGE SCALE GENOMIC DNA]</scope>
</reference>